<name>A0A8H7J0D8_9PLEO</name>
<reference evidence="2" key="1">
    <citation type="submission" date="2018-12" db="EMBL/GenBank/DDBJ databases">
        <authorList>
            <person name="Syme R.A."/>
            <person name="Farfan-Caceres L."/>
            <person name="Lichtenzveig J."/>
        </authorList>
    </citation>
    <scope>NUCLEOTIDE SEQUENCE</scope>
    <source>
        <strain evidence="2">Al4</strain>
    </source>
</reference>
<feature type="region of interest" description="Disordered" evidence="1">
    <location>
        <begin position="258"/>
        <end position="376"/>
    </location>
</feature>
<feature type="compositionally biased region" description="Polar residues" evidence="1">
    <location>
        <begin position="308"/>
        <end position="322"/>
    </location>
</feature>
<dbReference type="Proteomes" id="UP000651452">
    <property type="component" value="Unassembled WGS sequence"/>
</dbReference>
<accession>A0A8H7J0D8</accession>
<feature type="compositionally biased region" description="Polar residues" evidence="1">
    <location>
        <begin position="284"/>
        <end position="296"/>
    </location>
</feature>
<evidence type="ECO:0000313" key="3">
    <source>
        <dbReference type="Proteomes" id="UP000651452"/>
    </source>
</evidence>
<keyword evidence="3" id="KW-1185">Reference proteome</keyword>
<evidence type="ECO:0000313" key="2">
    <source>
        <dbReference type="EMBL" id="KAF9693957.1"/>
    </source>
</evidence>
<feature type="region of interest" description="Disordered" evidence="1">
    <location>
        <begin position="32"/>
        <end position="57"/>
    </location>
</feature>
<reference evidence="2" key="2">
    <citation type="submission" date="2020-09" db="EMBL/GenBank/DDBJ databases">
        <title>Reference genome assembly for Australian Ascochyta lentis isolate Al4.</title>
        <authorList>
            <person name="Lee R.C."/>
            <person name="Farfan-Caceres L.M."/>
            <person name="Debler J.W."/>
            <person name="Williams A.H."/>
            <person name="Henares B.M."/>
        </authorList>
    </citation>
    <scope>NUCLEOTIDE SEQUENCE</scope>
    <source>
        <strain evidence="2">Al4</strain>
    </source>
</reference>
<organism evidence="2 3">
    <name type="scientific">Ascochyta lentis</name>
    <dbReference type="NCBI Taxonomy" id="205686"/>
    <lineage>
        <taxon>Eukaryota</taxon>
        <taxon>Fungi</taxon>
        <taxon>Dikarya</taxon>
        <taxon>Ascomycota</taxon>
        <taxon>Pezizomycotina</taxon>
        <taxon>Dothideomycetes</taxon>
        <taxon>Pleosporomycetidae</taxon>
        <taxon>Pleosporales</taxon>
        <taxon>Pleosporineae</taxon>
        <taxon>Didymellaceae</taxon>
        <taxon>Ascochyta</taxon>
    </lineage>
</organism>
<gene>
    <name evidence="2" type="ORF">EKO04_007980</name>
</gene>
<protein>
    <submittedName>
        <fullName evidence="2">Uncharacterized protein</fullName>
    </submittedName>
</protein>
<feature type="compositionally biased region" description="Pro residues" evidence="1">
    <location>
        <begin position="272"/>
        <end position="283"/>
    </location>
</feature>
<dbReference type="AlphaFoldDB" id="A0A8H7J0D8"/>
<dbReference type="OrthoDB" id="5138418at2759"/>
<feature type="compositionally biased region" description="Basic and acidic residues" evidence="1">
    <location>
        <begin position="366"/>
        <end position="376"/>
    </location>
</feature>
<sequence length="417" mass="46266">MPIFHTPTHSHARTNSGASYYEATPRFSFATETSGRQVMDAEHHETRKRRNGDYDTTSIRGFSAQPWTGTSSTFSHLESPAPLAHDRYALAGGSIEGAHSFTRQNGNYDDYFHLQTQRGMWSSPASPSMQPMVLDGVASTQNTPNSWVVDSLLNIVGGVAGKLFHFCTVPFRGFQAGGGQSYDADAQVKIASKLGLHDEAEPGEPAAPVQQIRFDTHSNDDYGVRSIGSVETERPRMPKRLRTEDAWVMVGQEEVTNSSPIVTPRLSERRMPPPTYTPSPSQIPRPLSRTSASATPVSKRPSLIPVSRRSNAVRTPVYSSSIPGPKSHNRQRSHSRLSFGSPGKSESEKKKISPLPPDSQKLINKVRREELEDDARMRRMSSQMSAMLKEAREALGSKVEIEDDNDDDMMFQHQSNW</sequence>
<proteinExistence type="predicted"/>
<comment type="caution">
    <text evidence="2">The sequence shown here is derived from an EMBL/GenBank/DDBJ whole genome shotgun (WGS) entry which is preliminary data.</text>
</comment>
<dbReference type="EMBL" id="RZGK01000014">
    <property type="protein sequence ID" value="KAF9693957.1"/>
    <property type="molecule type" value="Genomic_DNA"/>
</dbReference>
<evidence type="ECO:0000256" key="1">
    <source>
        <dbReference type="SAM" id="MobiDB-lite"/>
    </source>
</evidence>